<evidence type="ECO:0000313" key="2">
    <source>
        <dbReference type="EMBL" id="GAA3631606.1"/>
    </source>
</evidence>
<dbReference type="Pfam" id="PF04480">
    <property type="entry name" value="DUF559"/>
    <property type="match status" value="1"/>
</dbReference>
<dbReference type="InterPro" id="IPR007569">
    <property type="entry name" value="DUF559"/>
</dbReference>
<evidence type="ECO:0000313" key="3">
    <source>
        <dbReference type="Proteomes" id="UP001501697"/>
    </source>
</evidence>
<dbReference type="SUPFAM" id="SSF52980">
    <property type="entry name" value="Restriction endonuclease-like"/>
    <property type="match status" value="1"/>
</dbReference>
<dbReference type="InterPro" id="IPR011335">
    <property type="entry name" value="Restrct_endonuc-II-like"/>
</dbReference>
<feature type="domain" description="DUF559" evidence="1">
    <location>
        <begin position="163"/>
        <end position="239"/>
    </location>
</feature>
<keyword evidence="3" id="KW-1185">Reference proteome</keyword>
<accession>A0ABP7AFY8</accession>
<dbReference type="Proteomes" id="UP001501697">
    <property type="component" value="Unassembled WGS sequence"/>
</dbReference>
<organism evidence="2 3">
    <name type="scientific">Microbacterium awajiense</name>
    <dbReference type="NCBI Taxonomy" id="415214"/>
    <lineage>
        <taxon>Bacteria</taxon>
        <taxon>Bacillati</taxon>
        <taxon>Actinomycetota</taxon>
        <taxon>Actinomycetes</taxon>
        <taxon>Micrococcales</taxon>
        <taxon>Microbacteriaceae</taxon>
        <taxon>Microbacterium</taxon>
    </lineage>
</organism>
<gene>
    <name evidence="2" type="ORF">GCM10022200_13180</name>
</gene>
<dbReference type="EMBL" id="BAAAYU010000004">
    <property type="protein sequence ID" value="GAA3631606.1"/>
    <property type="molecule type" value="Genomic_DNA"/>
</dbReference>
<sequence length="251" mass="28012">MEVGSLVRVRRGKFVPAVMHADLVTAARLGGRLDCVSLLRNLGVFVLDSGPLHIQIDPVASRVPERSPGVVAHWKPTTEARESLVTEIIEALIQAVRCQDPRSAIAMLDSAMHLGLLDERDLAEVFARLPRRHRVLRGLLDRRCESGPESLVRLILRALGCAFDVQVRIPGVGRVDFVVDGWLIIECDSEEFHSGWAAQKRDRRRDAAAATLGYTTVRLLAEDVMWSRDHVTRQLRQILEHGRRGTCVPNS</sequence>
<protein>
    <recommendedName>
        <fullName evidence="1">DUF559 domain-containing protein</fullName>
    </recommendedName>
</protein>
<reference evidence="3" key="1">
    <citation type="journal article" date="2019" name="Int. J. Syst. Evol. Microbiol.">
        <title>The Global Catalogue of Microorganisms (GCM) 10K type strain sequencing project: providing services to taxonomists for standard genome sequencing and annotation.</title>
        <authorList>
            <consortium name="The Broad Institute Genomics Platform"/>
            <consortium name="The Broad Institute Genome Sequencing Center for Infectious Disease"/>
            <person name="Wu L."/>
            <person name="Ma J."/>
        </authorList>
    </citation>
    <scope>NUCLEOTIDE SEQUENCE [LARGE SCALE GENOMIC DNA]</scope>
    <source>
        <strain evidence="3">JCM 16544</strain>
    </source>
</reference>
<name>A0ABP7AFY8_9MICO</name>
<proteinExistence type="predicted"/>
<dbReference type="Gene3D" id="3.40.960.10">
    <property type="entry name" value="VSR Endonuclease"/>
    <property type="match status" value="1"/>
</dbReference>
<evidence type="ECO:0000259" key="1">
    <source>
        <dbReference type="Pfam" id="PF04480"/>
    </source>
</evidence>
<comment type="caution">
    <text evidence="2">The sequence shown here is derived from an EMBL/GenBank/DDBJ whole genome shotgun (WGS) entry which is preliminary data.</text>
</comment>